<accession>A0ABT3SDW3</accession>
<gene>
    <name evidence="3" type="ORF">ORI27_13405</name>
</gene>
<evidence type="ECO:0000256" key="1">
    <source>
        <dbReference type="ARBA" id="ARBA00004613"/>
    </source>
</evidence>
<evidence type="ECO:0000256" key="2">
    <source>
        <dbReference type="ARBA" id="ARBA00022525"/>
    </source>
</evidence>
<dbReference type="RefSeq" id="WP_265997355.1">
    <property type="nucleotide sequence ID" value="NZ_JAPJDN010000010.1"/>
</dbReference>
<dbReference type="InterPro" id="IPR029058">
    <property type="entry name" value="AB_hydrolase_fold"/>
</dbReference>
<evidence type="ECO:0000313" key="3">
    <source>
        <dbReference type="EMBL" id="MCX2937701.1"/>
    </source>
</evidence>
<keyword evidence="3" id="KW-0378">Hydrolase</keyword>
<keyword evidence="2" id="KW-0964">Secreted</keyword>
<organism evidence="3 4">
    <name type="scientific">Mycobacterium pinniadriaticum</name>
    <dbReference type="NCBI Taxonomy" id="2994102"/>
    <lineage>
        <taxon>Bacteria</taxon>
        <taxon>Bacillati</taxon>
        <taxon>Actinomycetota</taxon>
        <taxon>Actinomycetes</taxon>
        <taxon>Mycobacteriales</taxon>
        <taxon>Mycobacteriaceae</taxon>
        <taxon>Mycobacterium</taxon>
    </lineage>
</organism>
<proteinExistence type="predicted"/>
<reference evidence="3 4" key="1">
    <citation type="submission" date="2022-11" db="EMBL/GenBank/DDBJ databases">
        <title>Mycobacterium sp. nov.</title>
        <authorList>
            <person name="Papic B."/>
            <person name="Spicic S."/>
            <person name="Duvnjak S."/>
        </authorList>
    </citation>
    <scope>NUCLEOTIDE SEQUENCE [LARGE SCALE GENOMIC DNA]</scope>
    <source>
        <strain evidence="3 4">CVI_P4</strain>
    </source>
</reference>
<keyword evidence="4" id="KW-1185">Reference proteome</keyword>
<dbReference type="InterPro" id="IPR000801">
    <property type="entry name" value="Esterase-like"/>
</dbReference>
<comment type="caution">
    <text evidence="3">The sequence shown here is derived from an EMBL/GenBank/DDBJ whole genome shotgun (WGS) entry which is preliminary data.</text>
</comment>
<dbReference type="Proteomes" id="UP001300745">
    <property type="component" value="Unassembled WGS sequence"/>
</dbReference>
<evidence type="ECO:0000313" key="4">
    <source>
        <dbReference type="Proteomes" id="UP001300745"/>
    </source>
</evidence>
<feature type="non-terminal residue" evidence="3">
    <location>
        <position position="1"/>
    </location>
</feature>
<sequence>NVHAQLLVDNNTRLWVFSPQTLTCADPPAMIGYCDQAQGSNRTFYAHYRSLGGRNGHFDFPVGGQHDWGNWGPQLAAMADDVAAAIR</sequence>
<name>A0ABT3SDW3_9MYCO</name>
<dbReference type="Gene3D" id="3.40.50.1820">
    <property type="entry name" value="alpha/beta hydrolase"/>
    <property type="match status" value="1"/>
</dbReference>
<dbReference type="EMBL" id="JAPJDO010000010">
    <property type="protein sequence ID" value="MCX2937701.1"/>
    <property type="molecule type" value="Genomic_DNA"/>
</dbReference>
<dbReference type="Pfam" id="PF00756">
    <property type="entry name" value="Esterase"/>
    <property type="match status" value="1"/>
</dbReference>
<dbReference type="GO" id="GO:0016787">
    <property type="term" value="F:hydrolase activity"/>
    <property type="evidence" value="ECO:0007669"/>
    <property type="project" value="UniProtKB-KW"/>
</dbReference>
<comment type="subcellular location">
    <subcellularLocation>
        <location evidence="1">Secreted</location>
    </subcellularLocation>
</comment>
<protein>
    <submittedName>
        <fullName evidence="3">Alpha/beta hydrolase-fold protein</fullName>
    </submittedName>
</protein>